<dbReference type="AlphaFoldDB" id="A0A9W8G8T6"/>
<feature type="domain" description="PhoD-like phosphatase metallophosphatase" evidence="3">
    <location>
        <begin position="317"/>
        <end position="553"/>
    </location>
</feature>
<protein>
    <recommendedName>
        <fullName evidence="3">PhoD-like phosphatase metallophosphatase domain-containing protein</fullName>
    </recommendedName>
</protein>
<accession>A0A9W8G8T6</accession>
<gene>
    <name evidence="4" type="ORF">GGI25_002206</name>
</gene>
<dbReference type="InterPro" id="IPR038607">
    <property type="entry name" value="PhoD-like_sf"/>
</dbReference>
<dbReference type="PANTHER" id="PTHR43606">
    <property type="entry name" value="PHOSPHATASE, PUTATIVE (AFU_ORTHOLOGUE AFUA_6G08710)-RELATED"/>
    <property type="match status" value="1"/>
</dbReference>
<name>A0A9W8G8T6_9FUNG</name>
<feature type="transmembrane region" description="Helical" evidence="2">
    <location>
        <begin position="143"/>
        <end position="161"/>
    </location>
</feature>
<feature type="transmembrane region" description="Helical" evidence="2">
    <location>
        <begin position="5"/>
        <end position="22"/>
    </location>
</feature>
<dbReference type="Pfam" id="PF09423">
    <property type="entry name" value="PhoD"/>
    <property type="match status" value="1"/>
</dbReference>
<dbReference type="Proteomes" id="UP001151518">
    <property type="component" value="Unassembled WGS sequence"/>
</dbReference>
<keyword evidence="2" id="KW-1133">Transmembrane helix</keyword>
<dbReference type="OrthoDB" id="2100241at2759"/>
<reference evidence="4" key="1">
    <citation type="submission" date="2022-07" db="EMBL/GenBank/DDBJ databases">
        <title>Phylogenomic reconstructions and comparative analyses of Kickxellomycotina fungi.</title>
        <authorList>
            <person name="Reynolds N.K."/>
            <person name="Stajich J.E."/>
            <person name="Barry K."/>
            <person name="Grigoriev I.V."/>
            <person name="Crous P."/>
            <person name="Smith M.E."/>
        </authorList>
    </citation>
    <scope>NUCLEOTIDE SEQUENCE</scope>
    <source>
        <strain evidence="4">NRRL 3115</strain>
    </source>
</reference>
<keyword evidence="2" id="KW-0812">Transmembrane</keyword>
<sequence>MWMCGIYIASVLHIFFACFVLWVVPVQYVFYADLVAFPVSLFALLRDIVSRWYTLALAENLRKASSVIDSASNSSDESDRTESSARASGTSKARKRNGNIKQTVSAIANAPSSNFQHPEQVTLIKNIINGESSRGCGIPFGKVFLLIVQIALFAMVLDFVYRPLIFPGENLFIFRPGFVSHDTAKLHIRYSDGGQYELRYKPLASAGSAAAGSVDWNSAANVPWESAGHFDPPTNATDYTVTVKLQNLKPSTKYAIELHSLESTLHAPSVLLGSVELTTAPVPGSPARLRFGTGSCIKPNFPYRPTTTPDVYGFASMLGHSDNLDMIMFMGDFIYADVPQYIGGETEDYRRLYRQVYMAPSTRSLLRKVPMLHVYDDHEIKNNWHLKDKPPMGSAMTAYNEYNGKPNPPTVAPDVAYFNFTHGNIAFYAWDTRRYRTLWETKEKAAGEHTMLGAEQKAHFFQWLRDVNQTAAVKFVVSSVPVTTGWSNHDSNQDTWRGYPTERTEILEMTKYVPNLYFLSGDRHEMAATKLASGNIEFSTSPISMFTFPIVGNFVKDSGGETTLHYRRPGRVKYGIIDVDTVSDPKIPKVTYSLYTTDVDDAQSPAWIYEAKGSRWN</sequence>
<dbReference type="EMBL" id="JANBTW010000019">
    <property type="protein sequence ID" value="KAJ2678618.1"/>
    <property type="molecule type" value="Genomic_DNA"/>
</dbReference>
<evidence type="ECO:0000256" key="2">
    <source>
        <dbReference type="SAM" id="Phobius"/>
    </source>
</evidence>
<evidence type="ECO:0000259" key="3">
    <source>
        <dbReference type="Pfam" id="PF09423"/>
    </source>
</evidence>
<dbReference type="SUPFAM" id="SSF56300">
    <property type="entry name" value="Metallo-dependent phosphatases"/>
    <property type="match status" value="1"/>
</dbReference>
<dbReference type="CDD" id="cd07389">
    <property type="entry name" value="MPP_PhoD"/>
    <property type="match status" value="1"/>
</dbReference>
<organism evidence="4 5">
    <name type="scientific">Coemansia spiralis</name>
    <dbReference type="NCBI Taxonomy" id="417178"/>
    <lineage>
        <taxon>Eukaryota</taxon>
        <taxon>Fungi</taxon>
        <taxon>Fungi incertae sedis</taxon>
        <taxon>Zoopagomycota</taxon>
        <taxon>Kickxellomycotina</taxon>
        <taxon>Kickxellomycetes</taxon>
        <taxon>Kickxellales</taxon>
        <taxon>Kickxellaceae</taxon>
        <taxon>Coemansia</taxon>
    </lineage>
</organism>
<evidence type="ECO:0000313" key="5">
    <source>
        <dbReference type="Proteomes" id="UP001151518"/>
    </source>
</evidence>
<dbReference type="InterPro" id="IPR029052">
    <property type="entry name" value="Metallo-depent_PP-like"/>
</dbReference>
<dbReference type="PANTHER" id="PTHR43606:SF2">
    <property type="entry name" value="ALKALINE PHOSPHATASE FAMILY PROTEIN (AFU_ORTHOLOGUE AFUA_5G03860)"/>
    <property type="match status" value="1"/>
</dbReference>
<evidence type="ECO:0000313" key="4">
    <source>
        <dbReference type="EMBL" id="KAJ2678618.1"/>
    </source>
</evidence>
<keyword evidence="2" id="KW-0472">Membrane</keyword>
<proteinExistence type="predicted"/>
<comment type="caution">
    <text evidence="4">The sequence shown here is derived from an EMBL/GenBank/DDBJ whole genome shotgun (WGS) entry which is preliminary data.</text>
</comment>
<dbReference type="Gene3D" id="3.60.21.70">
    <property type="entry name" value="PhoD-like phosphatase"/>
    <property type="match status" value="1"/>
</dbReference>
<feature type="transmembrane region" description="Helical" evidence="2">
    <location>
        <begin position="28"/>
        <end position="45"/>
    </location>
</feature>
<evidence type="ECO:0000256" key="1">
    <source>
        <dbReference type="SAM" id="MobiDB-lite"/>
    </source>
</evidence>
<feature type="region of interest" description="Disordered" evidence="1">
    <location>
        <begin position="70"/>
        <end position="97"/>
    </location>
</feature>
<dbReference type="InterPro" id="IPR052900">
    <property type="entry name" value="Phospholipid_Metab_Enz"/>
</dbReference>
<dbReference type="InterPro" id="IPR018946">
    <property type="entry name" value="PhoD-like_MPP"/>
</dbReference>